<dbReference type="InterPro" id="IPR013719">
    <property type="entry name" value="RTT106/SPT16-like_middle_dom"/>
</dbReference>
<dbReference type="GO" id="GO:0140713">
    <property type="term" value="F:histone chaperone activity"/>
    <property type="evidence" value="ECO:0007669"/>
    <property type="project" value="EnsemblFungi"/>
</dbReference>
<dbReference type="GO" id="GO:0006368">
    <property type="term" value="P:transcription elongation by RNA polymerase II"/>
    <property type="evidence" value="ECO:0007669"/>
    <property type="project" value="TreeGrafter"/>
</dbReference>
<feature type="domain" description="FACT complex subunit SPT16 middle" evidence="13">
    <location>
        <begin position="538"/>
        <end position="691"/>
    </location>
</feature>
<keyword evidence="16" id="KW-1185">Reference proteome</keyword>
<dbReference type="Pfam" id="PF08644">
    <property type="entry name" value="SPT16"/>
    <property type="match status" value="1"/>
</dbReference>
<dbReference type="GO" id="GO:0035101">
    <property type="term" value="C:FACT complex"/>
    <property type="evidence" value="ECO:0007669"/>
    <property type="project" value="UniProtKB-UniRule"/>
</dbReference>
<feature type="compositionally biased region" description="Basic and acidic residues" evidence="11">
    <location>
        <begin position="441"/>
        <end position="455"/>
    </location>
</feature>
<dbReference type="GO" id="GO:0031491">
    <property type="term" value="F:nucleosome binding"/>
    <property type="evidence" value="ECO:0007669"/>
    <property type="project" value="EnsemblFungi"/>
</dbReference>
<feature type="compositionally biased region" description="Acidic residues" evidence="11">
    <location>
        <begin position="972"/>
        <end position="998"/>
    </location>
</feature>
<dbReference type="GO" id="GO:0140719">
    <property type="term" value="P:constitutive heterochromatin formation"/>
    <property type="evidence" value="ECO:0007669"/>
    <property type="project" value="EnsemblFungi"/>
</dbReference>
<sequence length="998" mass="113008">MSDIQLNSQLFKTRLQLLQKNLSQESFRGTNGVIVVVGSGDDSNPYQKSTVLHTWLFGYEFPATALYITKNKITILTSVGKAKHLNPLKPALPAGSLEILARTKDADHNLKLFEDFITVIKTSGSKVGVISKDKYEGKFIDEWNPIWNKSKEDFELLDVSVGISLALEVKDDEENKAIRTASRTTVNMLTYFTDEMSTIIDADQNITNAKLADRLENKIDDEKFIKAWDTDKSMKKLGSDFDLGLLDWCYRPIVQSHGKYDLRFSAESTDLKLQGSVIICSLGLRYKSYCSNVSRTFLISPSKQMEKDYDFLLSLQKKVYSFLSDGIKSKDLFSKTVAFVHSERPDLEKNFLKNIGSLIGLEFRDSTGVLNGKNERVIRNGAAVNLVLGFQNLKDESGEEYALMLADTVRVTGSDPILLTDSPTSRSQVAFYLEDEETEKNKVKSEVKKETKPKPEPTTGSRILKSKLRAETKNQDEDQEQLKKEIQKELHARRLKEGLARFSKEDATGDSEKKAVFKRYESYVRETQIPSNVRDLRIHIDSKNQTIILPICGRPVPFHINAYKNGSKNEEGDYTYLRLNFNSPGASGAGSNKEEIPYEEGADKQFVRSFTFRSKDGERLAEVFKKITDLKKDAVKRDSEKKAMSDVVAQANLVEHRGGRPKRLDAVFVRPAPDSKRVAGQVTIHQNGIRYQSPVRMDQHVDILFSNIKHLFFQSCKDELIVVIHCHLKSPIFIGKKKTLDVQFYREASDISVDETGNKRRKYRYGDEDELEQEQEERRRKAALDKEFRAFAEMISDASNGLVDLDVPFRELGFNGVPFRSSVLCLPTRDCLIQLMDPPFLVVTLEEIEIAHLERVQFGLKNFDLVFVFKDFTKPVVHVNTIPMETLEDVKAWLTDVDIPLSEGTVNLNWPTIMKTIQADPYQFFLDGGWEFLAADSDSGEDESSEESEFEVSDENPEDEDVVSEGYSESDSNTDDDASEGGEGEEDESDYGGDSESD</sequence>
<dbReference type="OrthoDB" id="10251642at2759"/>
<evidence type="ECO:0000313" key="16">
    <source>
        <dbReference type="Proteomes" id="UP000019384"/>
    </source>
</evidence>
<dbReference type="FunFam" id="3.90.230.10:FF:000005">
    <property type="entry name" value="FACT complex subunit spt16"/>
    <property type="match status" value="1"/>
</dbReference>
<keyword evidence="9 10" id="KW-0539">Nucleus</keyword>
<feature type="compositionally biased region" description="Acidic residues" evidence="11">
    <location>
        <begin position="938"/>
        <end position="963"/>
    </location>
</feature>
<feature type="compositionally biased region" description="Basic and acidic residues" evidence="11">
    <location>
        <begin position="468"/>
        <end position="481"/>
    </location>
</feature>
<comment type="subcellular location">
    <subcellularLocation>
        <location evidence="10">Nucleus</location>
    </subcellularLocation>
    <subcellularLocation>
        <location evidence="10">Chromosome</location>
    </subcellularLocation>
</comment>
<dbReference type="SMART" id="SM01286">
    <property type="entry name" value="SPT16"/>
    <property type="match status" value="1"/>
</dbReference>
<keyword evidence="2 10" id="KW-0158">Chromosome</keyword>
<keyword evidence="6" id="KW-0175">Coiled coil</keyword>
<dbReference type="InterPro" id="IPR056595">
    <property type="entry name" value="Fact-SPT16_PH"/>
</dbReference>
<dbReference type="Gene3D" id="3.40.350.10">
    <property type="entry name" value="Creatinase/prolidase N-terminal domain"/>
    <property type="match status" value="1"/>
</dbReference>
<dbReference type="Proteomes" id="UP000019384">
    <property type="component" value="Unassembled WGS sequence"/>
</dbReference>
<dbReference type="InterPro" id="IPR040258">
    <property type="entry name" value="Spt16"/>
</dbReference>
<feature type="region of interest" description="Disordered" evidence="11">
    <location>
        <begin position="935"/>
        <end position="998"/>
    </location>
</feature>
<comment type="subunit">
    <text evidence="10">Component of the FACT complex.</text>
</comment>
<evidence type="ECO:0000256" key="8">
    <source>
        <dbReference type="ARBA" id="ARBA00023204"/>
    </source>
</evidence>
<dbReference type="GO" id="GO:0042393">
    <property type="term" value="F:histone binding"/>
    <property type="evidence" value="ECO:0007669"/>
    <property type="project" value="EnsemblFungi"/>
</dbReference>
<evidence type="ECO:0000256" key="9">
    <source>
        <dbReference type="ARBA" id="ARBA00023242"/>
    </source>
</evidence>
<dbReference type="InterPro" id="IPR029149">
    <property type="entry name" value="Creatin/AminoP/Spt16_N"/>
</dbReference>
<organism evidence="15 16">
    <name type="scientific">Kuraishia capsulata CBS 1993</name>
    <dbReference type="NCBI Taxonomy" id="1382522"/>
    <lineage>
        <taxon>Eukaryota</taxon>
        <taxon>Fungi</taxon>
        <taxon>Dikarya</taxon>
        <taxon>Ascomycota</taxon>
        <taxon>Saccharomycotina</taxon>
        <taxon>Pichiomycetes</taxon>
        <taxon>Pichiales</taxon>
        <taxon>Pichiaceae</taxon>
        <taxon>Kuraishia</taxon>
    </lineage>
</organism>
<keyword evidence="3 10" id="KW-0235">DNA replication</keyword>
<dbReference type="Pfam" id="PF24824">
    <property type="entry name" value="PH_SPT16"/>
    <property type="match status" value="1"/>
</dbReference>
<evidence type="ECO:0000259" key="14">
    <source>
        <dbReference type="SMART" id="SM01287"/>
    </source>
</evidence>
<keyword evidence="4 10" id="KW-0227">DNA damage</keyword>
<evidence type="ECO:0000259" key="13">
    <source>
        <dbReference type="SMART" id="SM01286"/>
    </source>
</evidence>
<dbReference type="RefSeq" id="XP_022460111.1">
    <property type="nucleotide sequence ID" value="XM_022600802.1"/>
</dbReference>
<evidence type="ECO:0000313" key="15">
    <source>
        <dbReference type="EMBL" id="CDK28120.1"/>
    </source>
</evidence>
<dbReference type="Gene3D" id="2.30.29.150">
    <property type="match status" value="1"/>
</dbReference>
<reference evidence="15" key="2">
    <citation type="submission" date="2014-02" db="EMBL/GenBank/DDBJ databases">
        <title>Complete DNA sequence of /Kuraishia capsulata/ illustrates novel genomic features among budding yeasts (/Saccharomycotina/).</title>
        <authorList>
            <person name="Morales L."/>
            <person name="Noel B."/>
            <person name="Porcel B."/>
            <person name="Marcet-Houben M."/>
            <person name="Hullo M-F."/>
            <person name="Sacerdot C."/>
            <person name="Tekaia F."/>
            <person name="Leh-Louis V."/>
            <person name="Despons L."/>
            <person name="Khanna V."/>
            <person name="Aury J-M."/>
            <person name="Barbe V."/>
            <person name="Couloux A."/>
            <person name="Labadie K."/>
            <person name="Pelletier E."/>
            <person name="Souciet J-L."/>
            <person name="Boekhout T."/>
            <person name="Gabaldon T."/>
            <person name="Wincker P."/>
            <person name="Dujon B."/>
        </authorList>
    </citation>
    <scope>NUCLEOTIDE SEQUENCE</scope>
    <source>
        <strain evidence="15">CBS 1993</strain>
    </source>
</reference>
<evidence type="ECO:0000259" key="12">
    <source>
        <dbReference type="SMART" id="SM01285"/>
    </source>
</evidence>
<dbReference type="InterPro" id="IPR029148">
    <property type="entry name" value="FACT-SPT16_Nlobe"/>
</dbReference>
<dbReference type="Gene3D" id="3.90.230.10">
    <property type="entry name" value="Creatinase/methionine aminopeptidase superfamily"/>
    <property type="match status" value="1"/>
</dbReference>
<dbReference type="Gene3D" id="2.30.29.210">
    <property type="entry name" value="FACT complex subunit Spt16p/Cdc68p"/>
    <property type="match status" value="1"/>
</dbReference>
<evidence type="ECO:0000256" key="3">
    <source>
        <dbReference type="ARBA" id="ARBA00022705"/>
    </source>
</evidence>
<name>W6MX18_9ASCO</name>
<keyword evidence="8 10" id="KW-0234">DNA repair</keyword>
<dbReference type="FunFam" id="3.40.350.10:FF:000006">
    <property type="entry name" value="FACT complex subunit SPT16"/>
    <property type="match status" value="1"/>
</dbReference>
<dbReference type="PANTHER" id="PTHR13980">
    <property type="entry name" value="CDC68 RELATED"/>
    <property type="match status" value="1"/>
</dbReference>
<evidence type="ECO:0000256" key="11">
    <source>
        <dbReference type="SAM" id="MobiDB-lite"/>
    </source>
</evidence>
<dbReference type="PANTHER" id="PTHR13980:SF15">
    <property type="entry name" value="FACT COMPLEX SUBUNIT SPT16"/>
    <property type="match status" value="1"/>
</dbReference>
<protein>
    <recommendedName>
        <fullName evidence="10">FACT complex subunit</fullName>
    </recommendedName>
</protein>
<proteinExistence type="inferred from homology"/>
<dbReference type="InterPro" id="IPR013953">
    <property type="entry name" value="FACT_SPT16_M"/>
</dbReference>
<dbReference type="GO" id="GO:0006261">
    <property type="term" value="P:DNA-templated DNA replication"/>
    <property type="evidence" value="ECO:0007669"/>
    <property type="project" value="EnsemblFungi"/>
</dbReference>
<reference evidence="15" key="1">
    <citation type="submission" date="2013-12" db="EMBL/GenBank/DDBJ databases">
        <authorList>
            <person name="Genoscope - CEA"/>
        </authorList>
    </citation>
    <scope>NUCLEOTIDE SEQUENCE</scope>
    <source>
        <strain evidence="15">CBS 1993</strain>
    </source>
</reference>
<evidence type="ECO:0000256" key="4">
    <source>
        <dbReference type="ARBA" id="ARBA00022763"/>
    </source>
</evidence>
<dbReference type="Pfam" id="PF00557">
    <property type="entry name" value="Peptidase_M24"/>
    <property type="match status" value="1"/>
</dbReference>
<evidence type="ECO:0000256" key="7">
    <source>
        <dbReference type="ARBA" id="ARBA00023163"/>
    </source>
</evidence>
<dbReference type="GO" id="GO:0006281">
    <property type="term" value="P:DNA repair"/>
    <property type="evidence" value="ECO:0007669"/>
    <property type="project" value="UniProtKB-UniRule"/>
</dbReference>
<dbReference type="GeneID" id="34521499"/>
<evidence type="ECO:0000256" key="2">
    <source>
        <dbReference type="ARBA" id="ARBA00022454"/>
    </source>
</evidence>
<dbReference type="SMART" id="SM01285">
    <property type="entry name" value="FACT-Spt16_Nlob"/>
    <property type="match status" value="1"/>
</dbReference>
<comment type="function">
    <text evidence="10">Component of the FACT complex, a general chromatin factor that acts to reorganize nucleosomes. The FACT complex is involved in multiple processes that require DNA as a template such as mRNA elongation, DNA replication and DNA repair. During transcription elongation the FACT complex acts as a histone chaperone that both destabilizes and restores nucleosomal structure. It facilitates the passage of RNA polymerase II and transcription by promoting the dissociation of one histone H2A-H2B dimer from the nucleosome, then subsequently promotes the reestablishment of the nucleosome following the passage of RNA polymerase II.</text>
</comment>
<dbReference type="GO" id="GO:0007063">
    <property type="term" value="P:regulation of sister chromatid cohesion"/>
    <property type="evidence" value="ECO:0007669"/>
    <property type="project" value="EnsemblFungi"/>
</dbReference>
<evidence type="ECO:0000256" key="5">
    <source>
        <dbReference type="ARBA" id="ARBA00023015"/>
    </source>
</evidence>
<dbReference type="InterPro" id="IPR011993">
    <property type="entry name" value="PH-like_dom_sf"/>
</dbReference>
<evidence type="ECO:0000256" key="1">
    <source>
        <dbReference type="ARBA" id="ARBA00010779"/>
    </source>
</evidence>
<dbReference type="HOGENOM" id="CLU_004627_1_0_1"/>
<comment type="similarity">
    <text evidence="1 10">Belongs to the peptidase M24 family. SPT16 subfamily.</text>
</comment>
<feature type="domain" description="Histone chaperone RTT106/FACT complex subunit SPT16-like middle" evidence="14">
    <location>
        <begin position="814"/>
        <end position="904"/>
    </location>
</feature>
<dbReference type="STRING" id="1382522.W6MX18"/>
<dbReference type="InterPro" id="IPR000994">
    <property type="entry name" value="Pept_M24"/>
</dbReference>
<dbReference type="GO" id="GO:0006334">
    <property type="term" value="P:nucleosome assembly"/>
    <property type="evidence" value="ECO:0007669"/>
    <property type="project" value="EnsemblFungi"/>
</dbReference>
<dbReference type="InterPro" id="IPR036005">
    <property type="entry name" value="Creatinase/aminopeptidase-like"/>
</dbReference>
<feature type="region of interest" description="Disordered" evidence="11">
    <location>
        <begin position="441"/>
        <end position="481"/>
    </location>
</feature>
<evidence type="ECO:0000256" key="10">
    <source>
        <dbReference type="RuleBase" id="RU367052"/>
    </source>
</evidence>
<dbReference type="EMBL" id="HG793129">
    <property type="protein sequence ID" value="CDK28120.1"/>
    <property type="molecule type" value="Genomic_DNA"/>
</dbReference>
<feature type="domain" description="FACT complex subunit SPT16 N-terminal lobe" evidence="12">
    <location>
        <begin position="6"/>
        <end position="163"/>
    </location>
</feature>
<dbReference type="Gene3D" id="2.30.29.30">
    <property type="entry name" value="Pleckstrin-homology domain (PH domain)/Phosphotyrosine-binding domain (PTB)"/>
    <property type="match status" value="1"/>
</dbReference>
<dbReference type="Pfam" id="PF08512">
    <property type="entry name" value="Rttp106-like_middle"/>
    <property type="match status" value="1"/>
</dbReference>
<dbReference type="FunFam" id="2.30.29.150:FF:000002">
    <property type="entry name" value="FACT complex subunit SPT16"/>
    <property type="match status" value="1"/>
</dbReference>
<dbReference type="SUPFAM" id="SSF55920">
    <property type="entry name" value="Creatinase/aminopeptidase"/>
    <property type="match status" value="1"/>
</dbReference>
<evidence type="ECO:0000256" key="6">
    <source>
        <dbReference type="ARBA" id="ARBA00023054"/>
    </source>
</evidence>
<dbReference type="Pfam" id="PF14826">
    <property type="entry name" value="FACT-Spt16_Nlob"/>
    <property type="match status" value="1"/>
</dbReference>
<keyword evidence="5 10" id="KW-0805">Transcription regulation</keyword>
<dbReference type="SMART" id="SM01287">
    <property type="entry name" value="Rtt106"/>
    <property type="match status" value="1"/>
</dbReference>
<dbReference type="FunFam" id="2.30.29.210:FF:000001">
    <property type="entry name" value="FACT complex subunit spt16"/>
    <property type="match status" value="1"/>
</dbReference>
<dbReference type="GO" id="GO:0045899">
    <property type="term" value="P:positive regulation of RNA polymerase II transcription preinitiation complex assembly"/>
    <property type="evidence" value="ECO:0007669"/>
    <property type="project" value="EnsemblFungi"/>
</dbReference>
<accession>W6MX18</accession>
<gene>
    <name evidence="15" type="ORF">KUCA_T00004101001</name>
</gene>
<dbReference type="FunFam" id="2.30.29.30:FF:000017">
    <property type="entry name" value="FACT complex subunit SPT16"/>
    <property type="match status" value="1"/>
</dbReference>
<keyword evidence="7 10" id="KW-0804">Transcription</keyword>
<dbReference type="AlphaFoldDB" id="W6MX18"/>